<evidence type="ECO:0000256" key="5">
    <source>
        <dbReference type="ARBA" id="ARBA00022641"/>
    </source>
</evidence>
<keyword evidence="11" id="KW-1185">Reference proteome</keyword>
<keyword evidence="5 9" id="KW-0765">Sulfation</keyword>
<reference evidence="10 11" key="1">
    <citation type="journal article" date="2023" name="G3 (Bethesda)">
        <title>A haplotype-resolved chromosome-scale genome for Quercus rubra L. provides insights into the genetics of adaptive traits for red oak species.</title>
        <authorList>
            <person name="Kapoor B."/>
            <person name="Jenkins J."/>
            <person name="Schmutz J."/>
            <person name="Zhebentyayeva T."/>
            <person name="Kuelheim C."/>
            <person name="Coggeshall M."/>
            <person name="Heim C."/>
            <person name="Lasky J.R."/>
            <person name="Leites L."/>
            <person name="Islam-Faridi N."/>
            <person name="Romero-Severson J."/>
            <person name="DeLeo V.L."/>
            <person name="Lucas S.M."/>
            <person name="Lazic D."/>
            <person name="Gailing O."/>
            <person name="Carlson J."/>
            <person name="Staton M."/>
        </authorList>
    </citation>
    <scope>NUCLEOTIDE SEQUENCE [LARGE SCALE GENOMIC DNA]</scope>
    <source>
        <strain evidence="10">Pseudo-F2</strain>
    </source>
</reference>
<proteinExistence type="inferred from homology"/>
<sequence>MVHLSLLTLLTCPEPNGFHFSDCVITLGIANSTINSAVSTNLPNKKNPKLLVKQKNMSKLSTLFTITLLLSLVLTYAARPEPILAGDSHTTTPNGVDEAENIEVNENCEGVEGKEECLMRRTLTAHLDYIYTQKHKP</sequence>
<comment type="caution">
    <text evidence="10">The sequence shown here is derived from an EMBL/GenBank/DDBJ whole genome shotgun (WGS) entry which is preliminary data.</text>
</comment>
<evidence type="ECO:0000313" key="11">
    <source>
        <dbReference type="Proteomes" id="UP001324115"/>
    </source>
</evidence>
<name>A0AAN7E1S0_QUERU</name>
<keyword evidence="8 9" id="KW-0339">Growth factor</keyword>
<dbReference type="AlphaFoldDB" id="A0AAN7E1S0"/>
<comment type="PTM">
    <text evidence="9">Sulfation is important for activity and for the binding to a putative membrane receptor.</text>
</comment>
<dbReference type="EMBL" id="JAXUIC010000012">
    <property type="protein sequence ID" value="KAK4559890.1"/>
    <property type="molecule type" value="Genomic_DNA"/>
</dbReference>
<dbReference type="GO" id="GO:0030154">
    <property type="term" value="P:cell differentiation"/>
    <property type="evidence" value="ECO:0007669"/>
    <property type="project" value="UniProtKB-UniRule"/>
</dbReference>
<evidence type="ECO:0000256" key="6">
    <source>
        <dbReference type="ARBA" id="ARBA00022729"/>
    </source>
</evidence>
<dbReference type="GO" id="GO:0008283">
    <property type="term" value="P:cell population proliferation"/>
    <property type="evidence" value="ECO:0007669"/>
    <property type="project" value="UniProtKB-UniRule"/>
</dbReference>
<dbReference type="PANTHER" id="PTHR33285">
    <property type="entry name" value="PHYTOSULFOKINES 3"/>
    <property type="match status" value="1"/>
</dbReference>
<comment type="similarity">
    <text evidence="2 9">Belongs to the phytosulfokine family.</text>
</comment>
<dbReference type="Proteomes" id="UP001324115">
    <property type="component" value="Unassembled WGS sequence"/>
</dbReference>
<organism evidence="10 11">
    <name type="scientific">Quercus rubra</name>
    <name type="common">Northern red oak</name>
    <name type="synonym">Quercus borealis</name>
    <dbReference type="NCBI Taxonomy" id="3512"/>
    <lineage>
        <taxon>Eukaryota</taxon>
        <taxon>Viridiplantae</taxon>
        <taxon>Streptophyta</taxon>
        <taxon>Embryophyta</taxon>
        <taxon>Tracheophyta</taxon>
        <taxon>Spermatophyta</taxon>
        <taxon>Magnoliopsida</taxon>
        <taxon>eudicotyledons</taxon>
        <taxon>Gunneridae</taxon>
        <taxon>Pentapetalae</taxon>
        <taxon>rosids</taxon>
        <taxon>fabids</taxon>
        <taxon>Fagales</taxon>
        <taxon>Fagaceae</taxon>
        <taxon>Quercus</taxon>
    </lineage>
</organism>
<protein>
    <recommendedName>
        <fullName evidence="9">Phytosulfokine</fullName>
    </recommendedName>
    <component>
        <recommendedName>
            <fullName evidence="9">Phytosulfokine-alpha</fullName>
            <shortName evidence="9">PSK-alpha</shortName>
            <shortName evidence="9">Phytosulfokine-a</shortName>
        </recommendedName>
    </component>
    <component>
        <recommendedName>
            <fullName evidence="9">Phytosulfokine-beta</fullName>
            <shortName evidence="9">PSK-beta</shortName>
            <shortName evidence="9">Phytosulfokine-b</shortName>
        </recommendedName>
    </component>
</protein>
<comment type="PTM">
    <text evidence="9">PSK-alpha is produced by endopeptidase digestion. PSK-beta is produced from PSK-alpha by exopeptidase digestion.</text>
</comment>
<comment type="subcellular location">
    <subcellularLocation>
        <location evidence="1 9">Secreted</location>
    </subcellularLocation>
</comment>
<dbReference type="GO" id="GO:0005576">
    <property type="term" value="C:extracellular region"/>
    <property type="evidence" value="ECO:0007669"/>
    <property type="project" value="UniProtKB-SubCell"/>
</dbReference>
<evidence type="ECO:0000256" key="9">
    <source>
        <dbReference type="RuleBase" id="RU368031"/>
    </source>
</evidence>
<evidence type="ECO:0000256" key="1">
    <source>
        <dbReference type="ARBA" id="ARBA00004613"/>
    </source>
</evidence>
<dbReference type="InterPro" id="IPR009438">
    <property type="entry name" value="Phytosulfokine"/>
</dbReference>
<keyword evidence="3 9" id="KW-0217">Developmental protein</keyword>
<keyword evidence="7 9" id="KW-0221">Differentiation</keyword>
<dbReference type="GO" id="GO:0008083">
    <property type="term" value="F:growth factor activity"/>
    <property type="evidence" value="ECO:0007669"/>
    <property type="project" value="UniProtKB-UniRule"/>
</dbReference>
<evidence type="ECO:0000313" key="10">
    <source>
        <dbReference type="EMBL" id="KAK4559890.1"/>
    </source>
</evidence>
<keyword evidence="6 9" id="KW-0732">Signal</keyword>
<dbReference type="Pfam" id="PF06404">
    <property type="entry name" value="PSK"/>
    <property type="match status" value="1"/>
</dbReference>
<evidence type="ECO:0000256" key="7">
    <source>
        <dbReference type="ARBA" id="ARBA00022782"/>
    </source>
</evidence>
<dbReference type="PANTHER" id="PTHR33285:SF55">
    <property type="entry name" value="PHYTOSULFOKINES 3"/>
    <property type="match status" value="1"/>
</dbReference>
<gene>
    <name evidence="10" type="ORF">RGQ29_008894</name>
</gene>
<accession>A0AAN7E1S0</accession>
<evidence type="ECO:0000256" key="3">
    <source>
        <dbReference type="ARBA" id="ARBA00022473"/>
    </source>
</evidence>
<keyword evidence="4 9" id="KW-0964">Secreted</keyword>
<evidence type="ECO:0000256" key="4">
    <source>
        <dbReference type="ARBA" id="ARBA00022525"/>
    </source>
</evidence>
<evidence type="ECO:0000256" key="8">
    <source>
        <dbReference type="ARBA" id="ARBA00023030"/>
    </source>
</evidence>
<evidence type="ECO:0000256" key="2">
    <source>
        <dbReference type="ARBA" id="ARBA00010781"/>
    </source>
</evidence>
<comment type="function">
    <text evidence="9">Promotes plant cell differentiation, organogenesis and somatic embryogenesis as well as cell proliferation.</text>
</comment>